<dbReference type="Proteomes" id="UP001152747">
    <property type="component" value="Unassembled WGS sequence"/>
</dbReference>
<reference evidence="1" key="1">
    <citation type="submission" date="2022-11" db="EMBL/GenBank/DDBJ databases">
        <authorList>
            <person name="Kikuchi T."/>
        </authorList>
    </citation>
    <scope>NUCLEOTIDE SEQUENCE</scope>
    <source>
        <strain evidence="1">PS1010</strain>
    </source>
</reference>
<dbReference type="AlphaFoldDB" id="A0A9P1N6Q3"/>
<organism evidence="1 2">
    <name type="scientific">Caenorhabditis angaria</name>
    <dbReference type="NCBI Taxonomy" id="860376"/>
    <lineage>
        <taxon>Eukaryota</taxon>
        <taxon>Metazoa</taxon>
        <taxon>Ecdysozoa</taxon>
        <taxon>Nematoda</taxon>
        <taxon>Chromadorea</taxon>
        <taxon>Rhabditida</taxon>
        <taxon>Rhabditina</taxon>
        <taxon>Rhabditomorpha</taxon>
        <taxon>Rhabditoidea</taxon>
        <taxon>Rhabditidae</taxon>
        <taxon>Peloderinae</taxon>
        <taxon>Caenorhabditis</taxon>
    </lineage>
</organism>
<evidence type="ECO:0000313" key="1">
    <source>
        <dbReference type="EMBL" id="CAI5453158.1"/>
    </source>
</evidence>
<evidence type="ECO:0000313" key="2">
    <source>
        <dbReference type="Proteomes" id="UP001152747"/>
    </source>
</evidence>
<sequence>MHKIPKLSNLAEIWITISTTLIGSIQFFKDFRVLIQKLNKNQQLSLVQFNYSKIFEF</sequence>
<gene>
    <name evidence="1" type="ORF">CAMP_LOCUS15795</name>
</gene>
<proteinExistence type="predicted"/>
<accession>A0A9P1N6Q3</accession>
<name>A0A9P1N6Q3_9PELO</name>
<keyword evidence="2" id="KW-1185">Reference proteome</keyword>
<comment type="caution">
    <text evidence="1">The sequence shown here is derived from an EMBL/GenBank/DDBJ whole genome shotgun (WGS) entry which is preliminary data.</text>
</comment>
<protein>
    <submittedName>
        <fullName evidence="1">Uncharacterized protein</fullName>
    </submittedName>
</protein>
<dbReference type="EMBL" id="CANHGI010000005">
    <property type="protein sequence ID" value="CAI5453158.1"/>
    <property type="molecule type" value="Genomic_DNA"/>
</dbReference>